<dbReference type="Pfam" id="PF03850">
    <property type="entry name" value="Tfb4"/>
    <property type="match status" value="1"/>
</dbReference>
<dbReference type="GO" id="GO:0008270">
    <property type="term" value="F:zinc ion binding"/>
    <property type="evidence" value="ECO:0007669"/>
    <property type="project" value="UniProtKB-KW"/>
</dbReference>
<keyword evidence="6 7" id="KW-0539">Nucleus</keyword>
<evidence type="ECO:0000256" key="4">
    <source>
        <dbReference type="ARBA" id="ARBA00022833"/>
    </source>
</evidence>
<evidence type="ECO:0000256" key="3">
    <source>
        <dbReference type="ARBA" id="ARBA00022763"/>
    </source>
</evidence>
<dbReference type="GO" id="GO:0006355">
    <property type="term" value="P:regulation of DNA-templated transcription"/>
    <property type="evidence" value="ECO:0007669"/>
    <property type="project" value="InterPro"/>
</dbReference>
<keyword evidence="7" id="KW-0863">Zinc-finger</keyword>
<dbReference type="AlphaFoldDB" id="A0A8T8SMJ5"/>
<comment type="function">
    <text evidence="7">Component of the general transcription and DNA repair factor IIH (TFIIH) core complex, which is involved in general and transcription-coupled nucleotide excision repair (NER) of damaged DNA and, when complexed to TFIIK, in RNA transcription by RNA polymerase II. In NER, TFIIH acts by opening DNA around the lesion to allow the excision of the damaged oligonucleotide and its replacement by a new DNA fragment. In transcription, TFIIH has an essential role in transcription initiation. When the pre-initiation complex (PIC) has been established, TFIIH is required for promoter opening and promoter escape. Phosphorylation of the C-terminal tail (CTD) of the largest subunit of RNA polymerase II by the kinase module TFIIK controls the initiation of transcription.</text>
</comment>
<accession>A0A8T8SMJ5</accession>
<dbReference type="Proteomes" id="UP000077521">
    <property type="component" value="Unassembled WGS sequence"/>
</dbReference>
<dbReference type="SUPFAM" id="SSF143885">
    <property type="entry name" value="RGC domain-like"/>
    <property type="match status" value="1"/>
</dbReference>
<keyword evidence="9" id="KW-1185">Reference proteome</keyword>
<dbReference type="InterPro" id="IPR004600">
    <property type="entry name" value="TFIIH_Tfb4/GTF2H3"/>
</dbReference>
<feature type="non-terminal residue" evidence="8">
    <location>
        <position position="1"/>
    </location>
</feature>
<keyword evidence="5 7" id="KW-0234">DNA repair</keyword>
<evidence type="ECO:0000313" key="9">
    <source>
        <dbReference type="Proteomes" id="UP000077521"/>
    </source>
</evidence>
<evidence type="ECO:0000256" key="5">
    <source>
        <dbReference type="ARBA" id="ARBA00023204"/>
    </source>
</evidence>
<evidence type="ECO:0000313" key="8">
    <source>
        <dbReference type="EMBL" id="KAE8243709.1"/>
    </source>
</evidence>
<gene>
    <name evidence="8" type="ORF">A4X13_0g6980</name>
</gene>
<evidence type="ECO:0000256" key="1">
    <source>
        <dbReference type="ARBA" id="ARBA00004123"/>
    </source>
</evidence>
<reference evidence="8" key="2">
    <citation type="journal article" date="2019" name="IMA Fungus">
        <title>Genome sequencing and comparison of five Tilletia species to identify candidate genes for the detection of regulated species infecting wheat.</title>
        <authorList>
            <person name="Nguyen H.D.T."/>
            <person name="Sultana T."/>
            <person name="Kesanakurti P."/>
            <person name="Hambleton S."/>
        </authorList>
    </citation>
    <scope>NUCLEOTIDE SEQUENCE</scope>
    <source>
        <strain evidence="8">DAOMC 236416</strain>
    </source>
</reference>
<dbReference type="GO" id="GO:0005675">
    <property type="term" value="C:transcription factor TFIIH holo complex"/>
    <property type="evidence" value="ECO:0007669"/>
    <property type="project" value="UniProtKB-UniRule"/>
</dbReference>
<comment type="subcellular location">
    <subcellularLocation>
        <location evidence="1 7">Nucleus</location>
    </subcellularLocation>
</comment>
<evidence type="ECO:0000256" key="2">
    <source>
        <dbReference type="ARBA" id="ARBA00022723"/>
    </source>
</evidence>
<keyword evidence="7" id="KW-0805">Transcription regulation</keyword>
<dbReference type="PANTHER" id="PTHR12831:SF0">
    <property type="entry name" value="GENERAL TRANSCRIPTION FACTOR IIH SUBUNIT 3"/>
    <property type="match status" value="1"/>
</dbReference>
<proteinExistence type="inferred from homology"/>
<evidence type="ECO:0000256" key="7">
    <source>
        <dbReference type="RuleBase" id="RU368090"/>
    </source>
</evidence>
<evidence type="ECO:0000256" key="6">
    <source>
        <dbReference type="ARBA" id="ARBA00023242"/>
    </source>
</evidence>
<dbReference type="GO" id="GO:0000439">
    <property type="term" value="C:transcription factor TFIIH core complex"/>
    <property type="evidence" value="ECO:0007669"/>
    <property type="project" value="UniProtKB-UniRule"/>
</dbReference>
<comment type="subunit">
    <text evidence="7">Component of the 7-subunit TFIIH core complex composed of XPB/SSL2, XPD/RAD3, SSL1, TFB1, TFB2, TFB4 and TFB5, which is active in NER. The core complex associates with the 3-subunit CTD-kinase module TFIIK composed of CCL1, KIN28 and TFB3 to form the 10-subunit holoenzyme (holo-TFIIH) active in transcription.</text>
</comment>
<comment type="caution">
    <text evidence="8">The sequence shown here is derived from an EMBL/GenBank/DDBJ whole genome shotgun (WGS) entry which is preliminary data.</text>
</comment>
<dbReference type="PANTHER" id="PTHR12831">
    <property type="entry name" value="TRANSCRIPTION INITIATION FACTOR IIH TFIIH , POLYPEPTIDE 3-RELATED"/>
    <property type="match status" value="1"/>
</dbReference>
<keyword evidence="4 7" id="KW-0862">Zinc</keyword>
<keyword evidence="3 7" id="KW-0227">DNA damage</keyword>
<organism evidence="8 9">
    <name type="scientific">Tilletia indica</name>
    <dbReference type="NCBI Taxonomy" id="43049"/>
    <lineage>
        <taxon>Eukaryota</taxon>
        <taxon>Fungi</taxon>
        <taxon>Dikarya</taxon>
        <taxon>Basidiomycota</taxon>
        <taxon>Ustilaginomycotina</taxon>
        <taxon>Exobasidiomycetes</taxon>
        <taxon>Tilletiales</taxon>
        <taxon>Tilletiaceae</taxon>
        <taxon>Tilletia</taxon>
    </lineage>
</organism>
<keyword evidence="2 7" id="KW-0479">Metal-binding</keyword>
<name>A0A8T8SMJ5_9BASI</name>
<protein>
    <recommendedName>
        <fullName evidence="7">General transcription and DNA repair factor IIH subunit TFB4</fullName>
        <shortName evidence="7">TFIIH subunit TFB4</shortName>
    </recommendedName>
    <alternativeName>
        <fullName evidence="7">RNA polymerase II transcription factor B subunit 4</fullName>
    </alternativeName>
</protein>
<sequence length="284" mass="31406">YRFTHAQMEKDGIIVESNVPENRRANIFFNITSPSSGTFIIALHYKGREKAILEMDLKLDDLLEKQKDDVQLLDLDSGGRMRDAVDAQLFITYSKPRRAGRNKARTPAAYLTGGNYLRLDLDEKGDAVPSTRNGSKVASNHTRPLSLLQLLLTTFLPSRDLRYFPPSLSLSFAASTSTDASGGTAGILRLPTLDSVDFRAACFCHRKVVDVGFVCSVCLSIFCELRKECLICGSHFPRSTMRRFADEHKLGRTEAGEVQQAARACVVDDLTSVQKVTGSNPVAR</sequence>
<comment type="similarity">
    <text evidence="7">Belongs to the TFB4 family.</text>
</comment>
<dbReference type="GO" id="GO:0006289">
    <property type="term" value="P:nucleotide-excision repair"/>
    <property type="evidence" value="ECO:0007669"/>
    <property type="project" value="UniProtKB-UniRule"/>
</dbReference>
<keyword evidence="7" id="KW-0804">Transcription</keyword>
<reference evidence="8" key="1">
    <citation type="submission" date="2016-04" db="EMBL/GenBank/DDBJ databases">
        <authorList>
            <person name="Nguyen H.D."/>
            <person name="Samba Siva P."/>
            <person name="Cullis J."/>
            <person name="Levesque C.A."/>
            <person name="Hambleton S."/>
        </authorList>
    </citation>
    <scope>NUCLEOTIDE SEQUENCE</scope>
    <source>
        <strain evidence="8">DAOMC 236416</strain>
    </source>
</reference>
<dbReference type="EMBL" id="LWDF02000757">
    <property type="protein sequence ID" value="KAE8243709.1"/>
    <property type="molecule type" value="Genomic_DNA"/>
</dbReference>